<protein>
    <submittedName>
        <fullName evidence="1">Uncharacterized protein</fullName>
    </submittedName>
</protein>
<dbReference type="EMBL" id="CM044701">
    <property type="protein sequence ID" value="KAI5684258.1"/>
    <property type="molecule type" value="Genomic_DNA"/>
</dbReference>
<evidence type="ECO:0000313" key="1">
    <source>
        <dbReference type="EMBL" id="KAI5684258.1"/>
    </source>
</evidence>
<name>A0ACC0CHH4_CATRO</name>
<sequence>MQLHIRLMLLVSEDPVKVHTLKECLSGVEDDFLEQLDDGANGYENLSFLKSLPSSTICVTKFLIASKFSKLQEVRAWIDDQASEQAEQYKEEKGLVRAAKGKEKPLETKCATPGCQSTH</sequence>
<organism evidence="1 2">
    <name type="scientific">Catharanthus roseus</name>
    <name type="common">Madagascar periwinkle</name>
    <name type="synonym">Vinca rosea</name>
    <dbReference type="NCBI Taxonomy" id="4058"/>
    <lineage>
        <taxon>Eukaryota</taxon>
        <taxon>Viridiplantae</taxon>
        <taxon>Streptophyta</taxon>
        <taxon>Embryophyta</taxon>
        <taxon>Tracheophyta</taxon>
        <taxon>Spermatophyta</taxon>
        <taxon>Magnoliopsida</taxon>
        <taxon>eudicotyledons</taxon>
        <taxon>Gunneridae</taxon>
        <taxon>Pentapetalae</taxon>
        <taxon>asterids</taxon>
        <taxon>lamiids</taxon>
        <taxon>Gentianales</taxon>
        <taxon>Apocynaceae</taxon>
        <taxon>Rauvolfioideae</taxon>
        <taxon>Vinceae</taxon>
        <taxon>Catharanthinae</taxon>
        <taxon>Catharanthus</taxon>
    </lineage>
</organism>
<reference evidence="2" key="1">
    <citation type="journal article" date="2023" name="Nat. Plants">
        <title>Single-cell RNA sequencing provides a high-resolution roadmap for understanding the multicellular compartmentation of specialized metabolism.</title>
        <authorList>
            <person name="Sun S."/>
            <person name="Shen X."/>
            <person name="Li Y."/>
            <person name="Li Y."/>
            <person name="Wang S."/>
            <person name="Li R."/>
            <person name="Zhang H."/>
            <person name="Shen G."/>
            <person name="Guo B."/>
            <person name="Wei J."/>
            <person name="Xu J."/>
            <person name="St-Pierre B."/>
            <person name="Chen S."/>
            <person name="Sun C."/>
        </authorList>
    </citation>
    <scope>NUCLEOTIDE SEQUENCE [LARGE SCALE GENOMIC DNA]</scope>
</reference>
<keyword evidence="2" id="KW-1185">Reference proteome</keyword>
<dbReference type="Proteomes" id="UP001060085">
    <property type="component" value="Linkage Group LG01"/>
</dbReference>
<comment type="caution">
    <text evidence="1">The sequence shown here is derived from an EMBL/GenBank/DDBJ whole genome shotgun (WGS) entry which is preliminary data.</text>
</comment>
<accession>A0ACC0CHH4</accession>
<evidence type="ECO:0000313" key="2">
    <source>
        <dbReference type="Proteomes" id="UP001060085"/>
    </source>
</evidence>
<proteinExistence type="predicted"/>
<gene>
    <name evidence="1" type="ORF">M9H77_05486</name>
</gene>